<evidence type="ECO:0000256" key="2">
    <source>
        <dbReference type="SAM" id="SignalP"/>
    </source>
</evidence>
<evidence type="ECO:0000313" key="3">
    <source>
        <dbReference type="EMBL" id="SAK64409.1"/>
    </source>
</evidence>
<feature type="region of interest" description="Disordered" evidence="1">
    <location>
        <begin position="32"/>
        <end position="92"/>
    </location>
</feature>
<name>A0A158B340_9BURK</name>
<feature type="compositionally biased region" description="Polar residues" evidence="1">
    <location>
        <begin position="70"/>
        <end position="84"/>
    </location>
</feature>
<gene>
    <name evidence="3" type="ORF">AWB75_02936</name>
</gene>
<dbReference type="AlphaFoldDB" id="A0A158B340"/>
<reference evidence="3" key="1">
    <citation type="submission" date="2016-01" db="EMBL/GenBank/DDBJ databases">
        <authorList>
            <person name="Peeters C."/>
        </authorList>
    </citation>
    <scope>NUCLEOTIDE SEQUENCE [LARGE SCALE GENOMIC DNA]</scope>
    <source>
        <strain evidence="3">LMG 29318</strain>
    </source>
</reference>
<protein>
    <submittedName>
        <fullName evidence="3">Endopolygalacturonase</fullName>
    </submittedName>
</protein>
<keyword evidence="2" id="KW-0732">Signal</keyword>
<dbReference type="EMBL" id="FCOF02000011">
    <property type="protein sequence ID" value="SAK64409.1"/>
    <property type="molecule type" value="Genomic_DNA"/>
</dbReference>
<sequence>MNKNSAPSTLSRAGIAWLAATSFALTLAACGGSDASTSPTAQNINASATPAASDQPASSATPATPDQPASAPQPTGFQVGTTSYDPALPPEPTLPFSAQICATLPAALTA</sequence>
<evidence type="ECO:0000256" key="1">
    <source>
        <dbReference type="SAM" id="MobiDB-lite"/>
    </source>
</evidence>
<feature type="chain" id="PRO_5007621310" evidence="2">
    <location>
        <begin position="29"/>
        <end position="110"/>
    </location>
</feature>
<organism evidence="3 4">
    <name type="scientific">Caballeronia catudaia</name>
    <dbReference type="NCBI Taxonomy" id="1777136"/>
    <lineage>
        <taxon>Bacteria</taxon>
        <taxon>Pseudomonadati</taxon>
        <taxon>Pseudomonadota</taxon>
        <taxon>Betaproteobacteria</taxon>
        <taxon>Burkholderiales</taxon>
        <taxon>Burkholderiaceae</taxon>
        <taxon>Caballeronia</taxon>
    </lineage>
</organism>
<feature type="compositionally biased region" description="Polar residues" evidence="1">
    <location>
        <begin position="34"/>
        <end position="64"/>
    </location>
</feature>
<dbReference type="RefSeq" id="WP_235012105.1">
    <property type="nucleotide sequence ID" value="NZ_FCOF02000011.1"/>
</dbReference>
<dbReference type="PROSITE" id="PS51257">
    <property type="entry name" value="PROKAR_LIPOPROTEIN"/>
    <property type="match status" value="1"/>
</dbReference>
<feature type="signal peptide" evidence="2">
    <location>
        <begin position="1"/>
        <end position="28"/>
    </location>
</feature>
<comment type="caution">
    <text evidence="3">The sequence shown here is derived from an EMBL/GenBank/DDBJ whole genome shotgun (WGS) entry which is preliminary data.</text>
</comment>
<proteinExistence type="predicted"/>
<evidence type="ECO:0000313" key="4">
    <source>
        <dbReference type="Proteomes" id="UP000054870"/>
    </source>
</evidence>
<dbReference type="Proteomes" id="UP000054870">
    <property type="component" value="Unassembled WGS sequence"/>
</dbReference>
<accession>A0A158B340</accession>
<keyword evidence="4" id="KW-1185">Reference proteome</keyword>